<dbReference type="OrthoDB" id="1929311at2759"/>
<evidence type="ECO:0000256" key="1">
    <source>
        <dbReference type="SAM" id="MobiDB-lite"/>
    </source>
</evidence>
<protein>
    <submittedName>
        <fullName evidence="2">CYFA0S28e00210g1_1</fullName>
    </submittedName>
</protein>
<feature type="region of interest" description="Disordered" evidence="1">
    <location>
        <begin position="1"/>
        <end position="71"/>
    </location>
</feature>
<dbReference type="PhylomeDB" id="A0A061BJC9"/>
<dbReference type="EMBL" id="LK052913">
    <property type="protein sequence ID" value="CDR47074.1"/>
    <property type="molecule type" value="Genomic_DNA"/>
</dbReference>
<evidence type="ECO:0000313" key="2">
    <source>
        <dbReference type="EMBL" id="CDR47074.1"/>
    </source>
</evidence>
<name>A0A061BJC9_CYBFA</name>
<dbReference type="AlphaFoldDB" id="A0A061BJC9"/>
<sequence>MSNNPDDLDDGLEYVVDSEEEVAPGVEICEDEDEDDDDEQVVIHKDTDSSSPKSEVSGKKRRKTDDKFKEKKRVKMEQDINKKKSIPLSDSITLAEFFTQLLVKHNADATQLDYFKKSDFVDASKYKEKRSLDNFKDFTGKYNKGLTLIVAISRVRIGDLFKSLGPKSNAIKVGKGYKFEMRDDTKYVIGTPERLLHLDFGKYEIKSIILDASYHDMKTHSVLDEPKLTQLLKNFSGTKIILY</sequence>
<organism evidence="2">
    <name type="scientific">Cyberlindnera fabianii</name>
    <name type="common">Yeast</name>
    <name type="synonym">Hansenula fabianii</name>
    <dbReference type="NCBI Taxonomy" id="36022"/>
    <lineage>
        <taxon>Eukaryota</taxon>
        <taxon>Fungi</taxon>
        <taxon>Dikarya</taxon>
        <taxon>Ascomycota</taxon>
        <taxon>Saccharomycotina</taxon>
        <taxon>Saccharomycetes</taxon>
        <taxon>Phaffomycetales</taxon>
        <taxon>Phaffomycetaceae</taxon>
        <taxon>Cyberlindnera</taxon>
    </lineage>
</organism>
<proteinExistence type="predicted"/>
<gene>
    <name evidence="2" type="ORF">CYFA0S_28e00210g</name>
</gene>
<reference evidence="2" key="1">
    <citation type="journal article" date="2014" name="Genome Announc.">
        <title>Genome sequence of the yeast Cyberlindnera fabianii (Hansenula fabianii).</title>
        <authorList>
            <person name="Freel K.C."/>
            <person name="Sarilar V."/>
            <person name="Neuveglise C."/>
            <person name="Devillers H."/>
            <person name="Friedrich A."/>
            <person name="Schacherer J."/>
        </authorList>
    </citation>
    <scope>NUCLEOTIDE SEQUENCE</scope>
    <source>
        <strain evidence="2">YJS4271</strain>
    </source>
</reference>
<accession>A0A061BJC9</accession>
<feature type="compositionally biased region" description="Acidic residues" evidence="1">
    <location>
        <begin position="1"/>
        <end position="40"/>
    </location>
</feature>